<dbReference type="Pfam" id="PF01145">
    <property type="entry name" value="Band_7"/>
    <property type="match status" value="1"/>
</dbReference>
<dbReference type="GO" id="GO:0005886">
    <property type="term" value="C:plasma membrane"/>
    <property type="evidence" value="ECO:0007669"/>
    <property type="project" value="UniProtKB-ARBA"/>
</dbReference>
<dbReference type="Proteomes" id="UP000885771">
    <property type="component" value="Unassembled WGS sequence"/>
</dbReference>
<dbReference type="PANTHER" id="PTHR43327:SF10">
    <property type="entry name" value="STOMATIN-LIKE PROTEIN 2, MITOCHONDRIAL"/>
    <property type="match status" value="1"/>
</dbReference>
<protein>
    <submittedName>
        <fullName evidence="5">Paraslipin</fullName>
    </submittedName>
</protein>
<dbReference type="InterPro" id="IPR001107">
    <property type="entry name" value="Band_7"/>
</dbReference>
<dbReference type="AlphaFoldDB" id="A0A7V5RN09"/>
<dbReference type="Gene3D" id="3.30.479.30">
    <property type="entry name" value="Band 7 domain"/>
    <property type="match status" value="1"/>
</dbReference>
<dbReference type="Pfam" id="PF16200">
    <property type="entry name" value="Band_7_C"/>
    <property type="match status" value="1"/>
</dbReference>
<evidence type="ECO:0000259" key="4">
    <source>
        <dbReference type="SMART" id="SM00244"/>
    </source>
</evidence>
<accession>A0A7V5RN09</accession>
<proteinExistence type="inferred from homology"/>
<comment type="caution">
    <text evidence="5">The sequence shown here is derived from an EMBL/GenBank/DDBJ whole genome shotgun (WGS) entry which is preliminary data.</text>
</comment>
<evidence type="ECO:0000313" key="5">
    <source>
        <dbReference type="EMBL" id="HHM01566.1"/>
    </source>
</evidence>
<dbReference type="InterPro" id="IPR036013">
    <property type="entry name" value="Band_7/SPFH_dom_sf"/>
</dbReference>
<reference evidence="5" key="1">
    <citation type="journal article" date="2020" name="mSystems">
        <title>Genome- and Community-Level Interaction Insights into Carbon Utilization and Element Cycling Functions of Hydrothermarchaeota in Hydrothermal Sediment.</title>
        <authorList>
            <person name="Zhou Z."/>
            <person name="Liu Y."/>
            <person name="Xu W."/>
            <person name="Pan J."/>
            <person name="Luo Z.H."/>
            <person name="Li M."/>
        </authorList>
    </citation>
    <scope>NUCLEOTIDE SEQUENCE [LARGE SCALE GENOMIC DNA]</scope>
    <source>
        <strain evidence="5">HyVt-460</strain>
    </source>
</reference>
<dbReference type="SUPFAM" id="SSF117892">
    <property type="entry name" value="Band 7/SPFH domain"/>
    <property type="match status" value="1"/>
</dbReference>
<dbReference type="InterPro" id="IPR050710">
    <property type="entry name" value="Band7/mec-2_domain"/>
</dbReference>
<sequence length="304" mass="33876">MNEIVIILIGLAIFVIVLFAKTITIVPQKSAYILERFGKYRTTLEAGFHILLPFIDKVAYKHSLKEQAVDVPSQVCITRDNIAVEVDGILYMQVVDPKKASYGINNYAFAATQLAQTTMRSVIGKLELDRTFEERETMNGAIVAAVDKASDPWGVKVTRYEVRNIVPPQSIKDAMEKHMRAEREKRALIAESEGDRQAKINRSEGDRQELIKRSEGEKQRRINEAEGKAREIEAIAVATAKGIREIATAINEEGGINAVNLRIAEQYLGEFGKLARENNTMIIPSDLTDIAGMIATAMTVVKKQ</sequence>
<evidence type="ECO:0000256" key="3">
    <source>
        <dbReference type="SAM" id="MobiDB-lite"/>
    </source>
</evidence>
<gene>
    <name evidence="5" type="ORF">ENJ15_01025</name>
</gene>
<dbReference type="PRINTS" id="PR00721">
    <property type="entry name" value="STOMATIN"/>
</dbReference>
<comment type="similarity">
    <text evidence="2">Belongs to the band 7/mec-2 family.</text>
</comment>
<dbReference type="EMBL" id="DRLI01000043">
    <property type="protein sequence ID" value="HHM01566.1"/>
    <property type="molecule type" value="Genomic_DNA"/>
</dbReference>
<comment type="subcellular location">
    <subcellularLocation>
        <location evidence="1">Membrane</location>
        <topology evidence="1">Single-pass membrane protein</topology>
    </subcellularLocation>
</comment>
<evidence type="ECO:0000256" key="1">
    <source>
        <dbReference type="ARBA" id="ARBA00004167"/>
    </source>
</evidence>
<dbReference type="InterPro" id="IPR001972">
    <property type="entry name" value="Stomatin_HflK_fam"/>
</dbReference>
<dbReference type="FunFam" id="3.30.479.30:FF:000004">
    <property type="entry name" value="Putative membrane protease family, stomatin"/>
    <property type="match status" value="1"/>
</dbReference>
<feature type="domain" description="Band 7" evidence="4">
    <location>
        <begin position="21"/>
        <end position="179"/>
    </location>
</feature>
<dbReference type="PANTHER" id="PTHR43327">
    <property type="entry name" value="STOMATIN-LIKE PROTEIN 2, MITOCHONDRIAL"/>
    <property type="match status" value="1"/>
</dbReference>
<evidence type="ECO:0000256" key="2">
    <source>
        <dbReference type="ARBA" id="ARBA00008164"/>
    </source>
</evidence>
<name>A0A7V5RN09_CALAY</name>
<feature type="region of interest" description="Disordered" evidence="3">
    <location>
        <begin position="194"/>
        <end position="224"/>
    </location>
</feature>
<dbReference type="CDD" id="cd08829">
    <property type="entry name" value="SPFH_paraslipin"/>
    <property type="match status" value="1"/>
</dbReference>
<dbReference type="GO" id="GO:0098552">
    <property type="term" value="C:side of membrane"/>
    <property type="evidence" value="ECO:0007669"/>
    <property type="project" value="UniProtKB-ARBA"/>
</dbReference>
<organism evidence="5">
    <name type="scientific">Caldithrix abyssi</name>
    <dbReference type="NCBI Taxonomy" id="187145"/>
    <lineage>
        <taxon>Bacteria</taxon>
        <taxon>Pseudomonadati</taxon>
        <taxon>Calditrichota</taxon>
        <taxon>Calditrichia</taxon>
        <taxon>Calditrichales</taxon>
        <taxon>Calditrichaceae</taxon>
        <taxon>Caldithrix</taxon>
    </lineage>
</organism>
<dbReference type="InterPro" id="IPR032435">
    <property type="entry name" value="STML2-like_C"/>
</dbReference>
<dbReference type="SMART" id="SM00244">
    <property type="entry name" value="PHB"/>
    <property type="match status" value="1"/>
</dbReference>